<dbReference type="Pfam" id="PF20789">
    <property type="entry name" value="4HBT_3C"/>
    <property type="match status" value="1"/>
</dbReference>
<dbReference type="SUPFAM" id="SSF54637">
    <property type="entry name" value="Thioesterase/thiol ester dehydrase-isomerase"/>
    <property type="match status" value="2"/>
</dbReference>
<dbReference type="EMBL" id="MLJW01000367">
    <property type="protein sequence ID" value="OIQ88570.1"/>
    <property type="molecule type" value="Genomic_DNA"/>
</dbReference>
<dbReference type="Pfam" id="PF13622">
    <property type="entry name" value="4HBT_3"/>
    <property type="match status" value="1"/>
</dbReference>
<evidence type="ECO:0000313" key="3">
    <source>
        <dbReference type="EMBL" id="OIQ88570.1"/>
    </source>
</evidence>
<sequence>MNAFYERLDADLFRPGVAAVGPWNPQLLHGGPPIALLAKALHEFGGARPPVEGEVAVDWAISRLSVEFLGPVALAPCRIEVRTLRPGRRIELLEARLSVDGRDALLARAWRVLRESDCAPAVPDAFEPPSLPPAQEPRHFVGVGPFPYAEALEWRFVRGGFDTLGPATLWARPRIPLLLGEPCSGLERLLIMLDSANGVSAELPLREWTFVPIDLQLSLYREPAGDWIGMDARSVIDPGGVGCAHTTVFDATGACGRSLHTLFVRRR</sequence>
<dbReference type="InterPro" id="IPR049450">
    <property type="entry name" value="ACOT8-like_C"/>
</dbReference>
<dbReference type="InterPro" id="IPR042171">
    <property type="entry name" value="Acyl-CoA_hotdog"/>
</dbReference>
<feature type="domain" description="Acyl-CoA thioesterase-like C-terminal" evidence="2">
    <location>
        <begin position="131"/>
        <end position="264"/>
    </location>
</feature>
<dbReference type="Gene3D" id="2.40.160.210">
    <property type="entry name" value="Acyl-CoA thioesterase, double hotdog domain"/>
    <property type="match status" value="1"/>
</dbReference>
<organism evidence="3">
    <name type="scientific">mine drainage metagenome</name>
    <dbReference type="NCBI Taxonomy" id="410659"/>
    <lineage>
        <taxon>unclassified sequences</taxon>
        <taxon>metagenomes</taxon>
        <taxon>ecological metagenomes</taxon>
    </lineage>
</organism>
<protein>
    <recommendedName>
        <fullName evidence="4">Thioesterase superfamily protein</fullName>
    </recommendedName>
</protein>
<feature type="domain" description="Acyl-CoA thioesterase-like N-terminal HotDog" evidence="1">
    <location>
        <begin position="21"/>
        <end position="111"/>
    </location>
</feature>
<evidence type="ECO:0008006" key="4">
    <source>
        <dbReference type="Google" id="ProtNLM"/>
    </source>
</evidence>
<accession>A0A1J5QZ94</accession>
<dbReference type="InterPro" id="IPR049449">
    <property type="entry name" value="TesB_ACOT8-like_N"/>
</dbReference>
<gene>
    <name evidence="3" type="ORF">GALL_295490</name>
</gene>
<dbReference type="InterPro" id="IPR029069">
    <property type="entry name" value="HotDog_dom_sf"/>
</dbReference>
<evidence type="ECO:0000259" key="2">
    <source>
        <dbReference type="Pfam" id="PF20789"/>
    </source>
</evidence>
<reference evidence="3" key="1">
    <citation type="submission" date="2016-10" db="EMBL/GenBank/DDBJ databases">
        <title>Sequence of Gallionella enrichment culture.</title>
        <authorList>
            <person name="Poehlein A."/>
            <person name="Muehling M."/>
            <person name="Daniel R."/>
        </authorList>
    </citation>
    <scope>NUCLEOTIDE SEQUENCE</scope>
</reference>
<evidence type="ECO:0000259" key="1">
    <source>
        <dbReference type="Pfam" id="PF13622"/>
    </source>
</evidence>
<proteinExistence type="predicted"/>
<name>A0A1J5QZ94_9ZZZZ</name>
<comment type="caution">
    <text evidence="3">The sequence shown here is derived from an EMBL/GenBank/DDBJ whole genome shotgun (WGS) entry which is preliminary data.</text>
</comment>
<dbReference type="AlphaFoldDB" id="A0A1J5QZ94"/>